<reference evidence="6" key="1">
    <citation type="submission" date="2021-04" db="EMBL/GenBank/DDBJ databases">
        <title>Phycicoccus avicenniae sp. nov., a novel endophytic actinomycetes isolated from branch of Avicennia mariana.</title>
        <authorList>
            <person name="Tuo L."/>
        </authorList>
    </citation>
    <scope>NUCLEOTIDE SEQUENCE</scope>
    <source>
        <strain evidence="6">BSK3Z-2</strain>
    </source>
</reference>
<keyword evidence="4 6" id="KW-0808">Transferase</keyword>
<evidence type="ECO:0000259" key="5">
    <source>
        <dbReference type="Pfam" id="PF00535"/>
    </source>
</evidence>
<comment type="similarity">
    <text evidence="2">Belongs to the glycosyltransferase 2 family.</text>
</comment>
<dbReference type="EMBL" id="JAGSNF010000012">
    <property type="protein sequence ID" value="MBR7743480.1"/>
    <property type="molecule type" value="Genomic_DNA"/>
</dbReference>
<dbReference type="SUPFAM" id="SSF53448">
    <property type="entry name" value="Nucleotide-diphospho-sugar transferases"/>
    <property type="match status" value="1"/>
</dbReference>
<protein>
    <submittedName>
        <fullName evidence="6">Glycosyltransferase</fullName>
        <ecNumber evidence="6">2.4.-.-</ecNumber>
    </submittedName>
</protein>
<evidence type="ECO:0000256" key="4">
    <source>
        <dbReference type="ARBA" id="ARBA00022679"/>
    </source>
</evidence>
<evidence type="ECO:0000256" key="2">
    <source>
        <dbReference type="ARBA" id="ARBA00006739"/>
    </source>
</evidence>
<keyword evidence="7" id="KW-1185">Reference proteome</keyword>
<gene>
    <name evidence="6" type="ORF">KC207_09290</name>
</gene>
<dbReference type="AlphaFoldDB" id="A0A941I036"/>
<evidence type="ECO:0000256" key="1">
    <source>
        <dbReference type="ARBA" id="ARBA00004776"/>
    </source>
</evidence>
<dbReference type="GO" id="GO:0016757">
    <property type="term" value="F:glycosyltransferase activity"/>
    <property type="evidence" value="ECO:0007669"/>
    <property type="project" value="UniProtKB-KW"/>
</dbReference>
<dbReference type="Proteomes" id="UP000677016">
    <property type="component" value="Unassembled WGS sequence"/>
</dbReference>
<comment type="caution">
    <text evidence="6">The sequence shown here is derived from an EMBL/GenBank/DDBJ whole genome shotgun (WGS) entry which is preliminary data.</text>
</comment>
<dbReference type="RefSeq" id="WP_211602738.1">
    <property type="nucleotide sequence ID" value="NZ_JAGSNF010000012.1"/>
</dbReference>
<dbReference type="PANTHER" id="PTHR43179">
    <property type="entry name" value="RHAMNOSYLTRANSFERASE WBBL"/>
    <property type="match status" value="1"/>
</dbReference>
<dbReference type="EC" id="2.4.-.-" evidence="6"/>
<accession>A0A941I036</accession>
<dbReference type="InterPro" id="IPR029044">
    <property type="entry name" value="Nucleotide-diphossugar_trans"/>
</dbReference>
<organism evidence="6 7">
    <name type="scientific">Phycicoccus avicenniae</name>
    <dbReference type="NCBI Taxonomy" id="2828860"/>
    <lineage>
        <taxon>Bacteria</taxon>
        <taxon>Bacillati</taxon>
        <taxon>Actinomycetota</taxon>
        <taxon>Actinomycetes</taxon>
        <taxon>Micrococcales</taxon>
        <taxon>Intrasporangiaceae</taxon>
        <taxon>Phycicoccus</taxon>
    </lineage>
</organism>
<dbReference type="Gene3D" id="3.90.550.10">
    <property type="entry name" value="Spore Coat Polysaccharide Biosynthesis Protein SpsA, Chain A"/>
    <property type="match status" value="1"/>
</dbReference>
<name>A0A941I036_9MICO</name>
<evidence type="ECO:0000313" key="7">
    <source>
        <dbReference type="Proteomes" id="UP000677016"/>
    </source>
</evidence>
<dbReference type="InterPro" id="IPR001173">
    <property type="entry name" value="Glyco_trans_2-like"/>
</dbReference>
<proteinExistence type="inferred from homology"/>
<comment type="pathway">
    <text evidence="1">Cell wall biogenesis; cell wall polysaccharide biosynthesis.</text>
</comment>
<dbReference type="PANTHER" id="PTHR43179:SF12">
    <property type="entry name" value="GALACTOFURANOSYLTRANSFERASE GLFT2"/>
    <property type="match status" value="1"/>
</dbReference>
<evidence type="ECO:0000256" key="3">
    <source>
        <dbReference type="ARBA" id="ARBA00022676"/>
    </source>
</evidence>
<sequence>MTSRWAAVVVSQGTRPVELARAVASLEAQTGVDLEVVVVGNGWEPTGLPGTVRTVHSAENVGAPGGRNLGLGVVDAPYVFFLDDDAHLPHADTLARVQALFEADPGLGVVQTRIRTPEGDTLARWVPRMRDKDAERGSAAFYVLEGSVAARRTVLERTGNWAGRFFYAHEGIELAWRTWDAGFRVEYHPELEAVHPRMHPSRHADHLWLDARNRVWLARRNLPAPVAVLYLADRALMSLGRNARHPAAAAAWARGFRAGLTSDAGRRRPMSWRTVWAMTRHGRPPLV</sequence>
<feature type="domain" description="Glycosyltransferase 2-like" evidence="5">
    <location>
        <begin position="18"/>
        <end position="137"/>
    </location>
</feature>
<dbReference type="Pfam" id="PF00535">
    <property type="entry name" value="Glycos_transf_2"/>
    <property type="match status" value="1"/>
</dbReference>
<keyword evidence="3 6" id="KW-0328">Glycosyltransferase</keyword>
<evidence type="ECO:0000313" key="6">
    <source>
        <dbReference type="EMBL" id="MBR7743480.1"/>
    </source>
</evidence>